<dbReference type="EMBL" id="UZAF01017478">
    <property type="protein sequence ID" value="VDO42061.1"/>
    <property type="molecule type" value="Genomic_DNA"/>
</dbReference>
<organism evidence="3">
    <name type="scientific">Haemonchus placei</name>
    <name type="common">Barber's pole worm</name>
    <dbReference type="NCBI Taxonomy" id="6290"/>
    <lineage>
        <taxon>Eukaryota</taxon>
        <taxon>Metazoa</taxon>
        <taxon>Ecdysozoa</taxon>
        <taxon>Nematoda</taxon>
        <taxon>Chromadorea</taxon>
        <taxon>Rhabditida</taxon>
        <taxon>Rhabditina</taxon>
        <taxon>Rhabditomorpha</taxon>
        <taxon>Strongyloidea</taxon>
        <taxon>Trichostrongylidae</taxon>
        <taxon>Haemonchus</taxon>
    </lineage>
</organism>
<evidence type="ECO:0000313" key="3">
    <source>
        <dbReference type="WBParaSite" id="HPLM_0001114901-mRNA-1"/>
    </source>
</evidence>
<dbReference type="Proteomes" id="UP000268014">
    <property type="component" value="Unassembled WGS sequence"/>
</dbReference>
<evidence type="ECO:0000313" key="2">
    <source>
        <dbReference type="Proteomes" id="UP000268014"/>
    </source>
</evidence>
<evidence type="ECO:0000313" key="1">
    <source>
        <dbReference type="EMBL" id="VDO42061.1"/>
    </source>
</evidence>
<sequence>MNQASIPTKRPITNGFTAERPDFENELLLKRKTYIFSRCTYENHPVLYVLSKTEPELHKRLDYALQIFSHKLAPEHRFDAMVPSIAKKLVKSVMN</sequence>
<gene>
    <name evidence="1" type="ORF">HPLM_LOCUS11141</name>
</gene>
<dbReference type="WBParaSite" id="HPLM_0001114901-mRNA-1">
    <property type="protein sequence ID" value="HPLM_0001114901-mRNA-1"/>
    <property type="gene ID" value="HPLM_0001114901"/>
</dbReference>
<reference evidence="1 2" key="2">
    <citation type="submission" date="2018-11" db="EMBL/GenBank/DDBJ databases">
        <authorList>
            <consortium name="Pathogen Informatics"/>
        </authorList>
    </citation>
    <scope>NUCLEOTIDE SEQUENCE [LARGE SCALE GENOMIC DNA]</scope>
    <source>
        <strain evidence="1 2">MHpl1</strain>
    </source>
</reference>
<proteinExistence type="predicted"/>
<name>A0A0N4WJG0_HAEPC</name>
<protein>
    <submittedName>
        <fullName evidence="3">DUF3408 domain-containing protein</fullName>
    </submittedName>
</protein>
<keyword evidence="2" id="KW-1185">Reference proteome</keyword>
<accession>A0A0N4WJG0</accession>
<dbReference type="AlphaFoldDB" id="A0A0N4WJG0"/>
<reference evidence="3" key="1">
    <citation type="submission" date="2017-02" db="UniProtKB">
        <authorList>
            <consortium name="WormBaseParasite"/>
        </authorList>
    </citation>
    <scope>IDENTIFICATION</scope>
</reference>